<dbReference type="STRING" id="373668.SAMN05421786_102446"/>
<accession>A0A1N7MBU8</accession>
<proteinExistence type="predicted"/>
<dbReference type="RefSeq" id="WP_123850480.1">
    <property type="nucleotide sequence ID" value="NZ_FTOL01000002.1"/>
</dbReference>
<dbReference type="OrthoDB" id="332939at2"/>
<evidence type="ECO:0000313" key="2">
    <source>
        <dbReference type="EMBL" id="SIS83540.1"/>
    </source>
</evidence>
<keyword evidence="3" id="KW-1185">Reference proteome</keyword>
<name>A0A1N7MBU8_9FLAO</name>
<feature type="domain" description="Calcineurin-like phosphoesterase" evidence="1">
    <location>
        <begin position="11"/>
        <end position="163"/>
    </location>
</feature>
<dbReference type="Proteomes" id="UP000186744">
    <property type="component" value="Unassembled WGS sequence"/>
</dbReference>
<dbReference type="PANTHER" id="PTHR12905">
    <property type="entry name" value="METALLOPHOSPHOESTERASE"/>
    <property type="match status" value="1"/>
</dbReference>
<dbReference type="EMBL" id="FTOL01000002">
    <property type="protein sequence ID" value="SIS83540.1"/>
    <property type="molecule type" value="Genomic_DNA"/>
</dbReference>
<dbReference type="GO" id="GO:0016787">
    <property type="term" value="F:hydrolase activity"/>
    <property type="evidence" value="ECO:0007669"/>
    <property type="project" value="InterPro"/>
</dbReference>
<dbReference type="Gene3D" id="3.60.21.10">
    <property type="match status" value="1"/>
</dbReference>
<reference evidence="3" key="1">
    <citation type="submission" date="2017-01" db="EMBL/GenBank/DDBJ databases">
        <authorList>
            <person name="Varghese N."/>
            <person name="Submissions S."/>
        </authorList>
    </citation>
    <scope>NUCLEOTIDE SEQUENCE [LARGE SCALE GENOMIC DNA]</scope>
    <source>
        <strain evidence="3">DSM 18017</strain>
    </source>
</reference>
<dbReference type="Pfam" id="PF00149">
    <property type="entry name" value="Metallophos"/>
    <property type="match status" value="1"/>
</dbReference>
<dbReference type="SUPFAM" id="SSF56300">
    <property type="entry name" value="Metallo-dependent phosphatases"/>
    <property type="match status" value="1"/>
</dbReference>
<dbReference type="InterPro" id="IPR029052">
    <property type="entry name" value="Metallo-depent_PP-like"/>
</dbReference>
<evidence type="ECO:0000313" key="3">
    <source>
        <dbReference type="Proteomes" id="UP000186744"/>
    </source>
</evidence>
<dbReference type="AlphaFoldDB" id="A0A1N7MBU8"/>
<dbReference type="InterPro" id="IPR004843">
    <property type="entry name" value="Calcineurin-like_PHP"/>
</dbReference>
<organism evidence="2 3">
    <name type="scientific">Chryseobacterium ureilyticum</name>
    <dbReference type="NCBI Taxonomy" id="373668"/>
    <lineage>
        <taxon>Bacteria</taxon>
        <taxon>Pseudomonadati</taxon>
        <taxon>Bacteroidota</taxon>
        <taxon>Flavobacteriia</taxon>
        <taxon>Flavobacteriales</taxon>
        <taxon>Weeksellaceae</taxon>
        <taxon>Chryseobacterium group</taxon>
        <taxon>Chryseobacterium</taxon>
    </lineage>
</organism>
<sequence>MHTIKIKSQNILLLSDTHGKHRLIDIPKNIQIVIHCGDICNAGDMDEVLDFFKWYAQLEIPHKIFIHGNHDLPFEFEPEWGKRLIPKDIIWLNDEAIVISEINIMGISAFPFYNGIETKNKIDIIASHYPPYGILDNGFGSEEISNFIFQLAPKYHIFGHNHSNYGKTKYKNIQYINASIYHKLCQKENQ</sequence>
<protein>
    <submittedName>
        <fullName evidence="2">Predicted phosphoesterase</fullName>
    </submittedName>
</protein>
<gene>
    <name evidence="2" type="ORF">SAMN05421786_102446</name>
</gene>
<evidence type="ECO:0000259" key="1">
    <source>
        <dbReference type="Pfam" id="PF00149"/>
    </source>
</evidence>
<dbReference type="PANTHER" id="PTHR12905:SF0">
    <property type="entry name" value="CALCINEURIN-LIKE PHOSPHOESTERASE DOMAIN-CONTAINING PROTEIN"/>
    <property type="match status" value="1"/>
</dbReference>
<dbReference type="InterPro" id="IPR051693">
    <property type="entry name" value="UPF0046_metallophosphoest"/>
</dbReference>